<evidence type="ECO:0000256" key="1">
    <source>
        <dbReference type="SAM" id="MobiDB-lite"/>
    </source>
</evidence>
<reference evidence="2" key="3">
    <citation type="submission" date="2015-04" db="UniProtKB">
        <authorList>
            <consortium name="EnsemblPlants"/>
        </authorList>
    </citation>
    <scope>IDENTIFICATION</scope>
</reference>
<protein>
    <submittedName>
        <fullName evidence="2">Uncharacterized protein</fullName>
    </submittedName>
</protein>
<keyword evidence="3" id="KW-1185">Reference proteome</keyword>
<dbReference type="Gramene" id="LPERR09G02870.1">
    <property type="protein sequence ID" value="LPERR09G02870.1"/>
    <property type="gene ID" value="LPERR09G02870"/>
</dbReference>
<reference evidence="2 3" key="1">
    <citation type="submission" date="2012-08" db="EMBL/GenBank/DDBJ databases">
        <title>Oryza genome evolution.</title>
        <authorList>
            <person name="Wing R.A."/>
        </authorList>
    </citation>
    <scope>NUCLEOTIDE SEQUENCE</scope>
</reference>
<sequence>MGRGRGAVTAVAAAATGRRRALRPAGAATERRGLLRGGRRCGATAAGTGQLLRGDAAVCGCTRSVSNQHKQSLRTVRRAATRRPLPVTAAPTPPSNAAWALLSAHNPCRLAWSAAAADGGIRAHVGTVRPGDEILGGVGGVTKRTDGRRRRGQETEGLHDPWASSPLGPHVSDRVPLTLSYTSRERGKYPEF</sequence>
<dbReference type="EnsemblPlants" id="LPERR09G02870.1">
    <property type="protein sequence ID" value="LPERR09G02870.1"/>
    <property type="gene ID" value="LPERR09G02870"/>
</dbReference>
<reference evidence="3" key="2">
    <citation type="submission" date="2013-12" db="EMBL/GenBank/DDBJ databases">
        <authorList>
            <person name="Yu Y."/>
            <person name="Lee S."/>
            <person name="de Baynast K."/>
            <person name="Wissotski M."/>
            <person name="Liu L."/>
            <person name="Talag J."/>
            <person name="Goicoechea J."/>
            <person name="Angelova A."/>
            <person name="Jetty R."/>
            <person name="Kudrna D."/>
            <person name="Golser W."/>
            <person name="Rivera L."/>
            <person name="Zhang J."/>
            <person name="Wing R."/>
        </authorList>
    </citation>
    <scope>NUCLEOTIDE SEQUENCE</scope>
</reference>
<evidence type="ECO:0000313" key="2">
    <source>
        <dbReference type="EnsemblPlants" id="LPERR09G02870.1"/>
    </source>
</evidence>
<evidence type="ECO:0000313" key="3">
    <source>
        <dbReference type="Proteomes" id="UP000032180"/>
    </source>
</evidence>
<name>A0A0D9XC40_9ORYZ</name>
<dbReference type="HOGENOM" id="CLU_1417038_0_0_1"/>
<dbReference type="AlphaFoldDB" id="A0A0D9XC40"/>
<dbReference type="Proteomes" id="UP000032180">
    <property type="component" value="Chromosome 9"/>
</dbReference>
<proteinExistence type="predicted"/>
<accession>A0A0D9XC40</accession>
<feature type="region of interest" description="Disordered" evidence="1">
    <location>
        <begin position="136"/>
        <end position="176"/>
    </location>
</feature>
<organism evidence="2 3">
    <name type="scientific">Leersia perrieri</name>
    <dbReference type="NCBI Taxonomy" id="77586"/>
    <lineage>
        <taxon>Eukaryota</taxon>
        <taxon>Viridiplantae</taxon>
        <taxon>Streptophyta</taxon>
        <taxon>Embryophyta</taxon>
        <taxon>Tracheophyta</taxon>
        <taxon>Spermatophyta</taxon>
        <taxon>Magnoliopsida</taxon>
        <taxon>Liliopsida</taxon>
        <taxon>Poales</taxon>
        <taxon>Poaceae</taxon>
        <taxon>BOP clade</taxon>
        <taxon>Oryzoideae</taxon>
        <taxon>Oryzeae</taxon>
        <taxon>Oryzinae</taxon>
        <taxon>Leersia</taxon>
    </lineage>
</organism>